<evidence type="ECO:0000256" key="4">
    <source>
        <dbReference type="ARBA" id="ARBA00022692"/>
    </source>
</evidence>
<evidence type="ECO:0000256" key="6">
    <source>
        <dbReference type="ARBA" id="ARBA00023136"/>
    </source>
</evidence>
<evidence type="ECO:0000256" key="7">
    <source>
        <dbReference type="ARBA" id="ARBA00023237"/>
    </source>
</evidence>
<evidence type="ECO:0000313" key="8">
    <source>
        <dbReference type="EMBL" id="PSM52127.1"/>
    </source>
</evidence>
<comment type="subcellular location">
    <subcellularLocation>
        <location evidence="1">Cell outer membrane</location>
        <topology evidence="1">Multi-pass membrane protein</topology>
    </subcellularLocation>
</comment>
<organism evidence="8 9">
    <name type="scientific">Campylobacter blaseri</name>
    <dbReference type="NCBI Taxonomy" id="2042961"/>
    <lineage>
        <taxon>Bacteria</taxon>
        <taxon>Pseudomonadati</taxon>
        <taxon>Campylobacterota</taxon>
        <taxon>Epsilonproteobacteria</taxon>
        <taxon>Campylobacterales</taxon>
        <taxon>Campylobacteraceae</taxon>
        <taxon>Campylobacter</taxon>
    </lineage>
</organism>
<keyword evidence="3" id="KW-1134">Transmembrane beta strand</keyword>
<dbReference type="RefSeq" id="WP_106870675.1">
    <property type="nucleotide sequence ID" value="NZ_CP053841.1"/>
</dbReference>
<evidence type="ECO:0000256" key="3">
    <source>
        <dbReference type="ARBA" id="ARBA00022452"/>
    </source>
</evidence>
<evidence type="ECO:0000313" key="9">
    <source>
        <dbReference type="Proteomes" id="UP000240535"/>
    </source>
</evidence>
<keyword evidence="7" id="KW-0998">Cell outer membrane</keyword>
<dbReference type="Proteomes" id="UP000240535">
    <property type="component" value="Unassembled WGS sequence"/>
</dbReference>
<reference evidence="9" key="1">
    <citation type="submission" date="2017-10" db="EMBL/GenBank/DDBJ databases">
        <title>Campylobacter species from seals.</title>
        <authorList>
            <person name="Gilbert M.J."/>
            <person name="Zomer A.L."/>
            <person name="Timmerman A.J."/>
            <person name="Duim B."/>
            <person name="Wagenaar J.A."/>
        </authorList>
    </citation>
    <scope>NUCLEOTIDE SEQUENCE [LARGE SCALE GENOMIC DNA]</scope>
    <source>
        <strain evidence="9">17S00004-5</strain>
    </source>
</reference>
<dbReference type="SUPFAM" id="SSF56935">
    <property type="entry name" value="Porins"/>
    <property type="match status" value="1"/>
</dbReference>
<keyword evidence="5" id="KW-0732">Signal</keyword>
<evidence type="ECO:0008006" key="10">
    <source>
        <dbReference type="Google" id="ProtNLM"/>
    </source>
</evidence>
<dbReference type="AlphaFoldDB" id="A0A2P8R0V7"/>
<comment type="caution">
    <text evidence="8">The sequence shown here is derived from an EMBL/GenBank/DDBJ whole genome shotgun (WGS) entry which is preliminary data.</text>
</comment>
<dbReference type="PANTHER" id="PTHR35093:SF8">
    <property type="entry name" value="OUTER MEMBRANE PROTEIN NMB0088-RELATED"/>
    <property type="match status" value="1"/>
</dbReference>
<evidence type="ECO:0000256" key="1">
    <source>
        <dbReference type="ARBA" id="ARBA00004571"/>
    </source>
</evidence>
<dbReference type="Gene3D" id="2.40.160.60">
    <property type="entry name" value="Outer membrane protein transport protein (OMPP1/FadL/TodX)"/>
    <property type="match status" value="1"/>
</dbReference>
<dbReference type="InterPro" id="IPR005017">
    <property type="entry name" value="OMPP1/FadL/TodX"/>
</dbReference>
<evidence type="ECO:0000256" key="5">
    <source>
        <dbReference type="ARBA" id="ARBA00022729"/>
    </source>
</evidence>
<sequence length="424" mass="47401">MKIKHICLALTVSAVCYGSGFRVPEQSGDSVALAATNIATSFGADAAYYNPANMATLSPEHHMTGSFSFIRASKLDFENKSNAYGPLNYNTSSRPNTFLLPTFHMVFPYINDRTRVGFSLTSPAGLTMKWRDPYPRSLSKLFTVLVIEAAPSISYEINDKLSIAGGVRMLYSKGEARNEVTGAAVNPRLPKDIIVAKRDIKGDSIDFGYNLALSYRPTSNLSFGAIYRSKINMTLKGDAQIQSKNLTGLPDYDGSASITVPLPAILTLATSYRYNDFTFLFAYDRTYWSALKEFDFNYAVENPAGGIFDRPVEKNWHDTNTFRFGLAYDYSEKLRLMAGFAIDEKATDNDKVRFELPDTKAYVYSLGGNYKVNEKLDIGVGFLYQDRQKRKVESSDDQVPFNNVVGTFKRSSITFANVSFNYRF</sequence>
<accession>A0A2P8R0V7</accession>
<name>A0A2P8R0V7_9BACT</name>
<proteinExistence type="inferred from homology"/>
<comment type="similarity">
    <text evidence="2">Belongs to the OmpP1/FadL family.</text>
</comment>
<dbReference type="EMBL" id="PDHH01000003">
    <property type="protein sequence ID" value="PSM52127.1"/>
    <property type="molecule type" value="Genomic_DNA"/>
</dbReference>
<dbReference type="PANTHER" id="PTHR35093">
    <property type="entry name" value="OUTER MEMBRANE PROTEIN NMB0088-RELATED"/>
    <property type="match status" value="1"/>
</dbReference>
<dbReference type="OrthoDB" id="9542at2"/>
<evidence type="ECO:0000256" key="2">
    <source>
        <dbReference type="ARBA" id="ARBA00008163"/>
    </source>
</evidence>
<keyword evidence="9" id="KW-1185">Reference proteome</keyword>
<gene>
    <name evidence="8" type="ORF">CQ405_03460</name>
</gene>
<dbReference type="Pfam" id="PF03349">
    <property type="entry name" value="Toluene_X"/>
    <property type="match status" value="1"/>
</dbReference>
<keyword evidence="6" id="KW-0472">Membrane</keyword>
<dbReference type="GO" id="GO:0009279">
    <property type="term" value="C:cell outer membrane"/>
    <property type="evidence" value="ECO:0007669"/>
    <property type="project" value="UniProtKB-SubCell"/>
</dbReference>
<dbReference type="GO" id="GO:0015483">
    <property type="term" value="F:long-chain fatty acid transporting porin activity"/>
    <property type="evidence" value="ECO:0007669"/>
    <property type="project" value="TreeGrafter"/>
</dbReference>
<protein>
    <recommendedName>
        <fullName evidence="10">Aromatic hydrocarbon degradation protein</fullName>
    </recommendedName>
</protein>
<keyword evidence="4" id="KW-0812">Transmembrane</keyword>